<protein>
    <submittedName>
        <fullName evidence="3">Uncharacterized protein</fullName>
    </submittedName>
</protein>
<keyword evidence="4" id="KW-1185">Reference proteome</keyword>
<feature type="compositionally biased region" description="Basic and acidic residues" evidence="1">
    <location>
        <begin position="919"/>
        <end position="934"/>
    </location>
</feature>
<feature type="region of interest" description="Disordered" evidence="1">
    <location>
        <begin position="859"/>
        <end position="934"/>
    </location>
</feature>
<name>A0A5C6YZI6_9FLAO</name>
<dbReference type="RefSeq" id="WP_111844984.1">
    <property type="nucleotide sequence ID" value="NZ_UEGI01000011.1"/>
</dbReference>
<gene>
    <name evidence="3" type="ORF">ESU54_11945</name>
</gene>
<organism evidence="3 4">
    <name type="scientific">Aequorivita antarctica</name>
    <dbReference type="NCBI Taxonomy" id="153266"/>
    <lineage>
        <taxon>Bacteria</taxon>
        <taxon>Pseudomonadati</taxon>
        <taxon>Bacteroidota</taxon>
        <taxon>Flavobacteriia</taxon>
        <taxon>Flavobacteriales</taxon>
        <taxon>Flavobacteriaceae</taxon>
        <taxon>Aequorivita</taxon>
    </lineage>
</organism>
<evidence type="ECO:0000313" key="4">
    <source>
        <dbReference type="Proteomes" id="UP000321497"/>
    </source>
</evidence>
<feature type="compositionally biased region" description="Polar residues" evidence="1">
    <location>
        <begin position="890"/>
        <end position="904"/>
    </location>
</feature>
<evidence type="ECO:0000256" key="1">
    <source>
        <dbReference type="SAM" id="MobiDB-lite"/>
    </source>
</evidence>
<reference evidence="3 4" key="1">
    <citation type="submission" date="2019-08" db="EMBL/GenBank/DDBJ databases">
        <title>Genome of Aequorivita antarctica SW49 (type strain).</title>
        <authorList>
            <person name="Bowman J.P."/>
        </authorList>
    </citation>
    <scope>NUCLEOTIDE SEQUENCE [LARGE SCALE GENOMIC DNA]</scope>
    <source>
        <strain evidence="3 4">SW49</strain>
    </source>
</reference>
<comment type="caution">
    <text evidence="3">The sequence shown here is derived from an EMBL/GenBank/DDBJ whole genome shotgun (WGS) entry which is preliminary data.</text>
</comment>
<accession>A0A5C6YZI6</accession>
<evidence type="ECO:0000256" key="2">
    <source>
        <dbReference type="SAM" id="SignalP"/>
    </source>
</evidence>
<dbReference type="AlphaFoldDB" id="A0A5C6YZI6"/>
<sequence>MRRTGSFRLGVLSAFCLFSLFSFNGFAQVGIGTTTPDANALLDVDASTTVGGLLLPRVSLSATNNFAPLTAHVEGMTVYNIATAGTPPDNVTPGYYYNDGGQWIRIAAAFVPSSDWTLTGNTGTTAGTNFLGTIDNVALRFKTFNVDRFEISSGAAANRGRLRSFDLGTDALPTYSWTGDVNTGIYSPGADQLSFSTNGLQRFTIPNAYQVHANSLGTNLLPFYSFSADPNTGFYSTGADQLGFSTAGAERMRILANGQIAVNTIAPIANTRLTVIEAGGNRSIFGNSVTGEGIRGESTSGDGVIGLVTSGRGVYGQATSGTGVSGRATSANARGGYFLNIDTNGYGLWALGGGTTLYSFANSGTGAAITGRTFGATSIATAVDGEGIAGIGDNIGGLPTRPLGLGVVGYGYQAGVFGDSGYFSQIGVHGRAEGLLPFNGIGVYGENVGSVGMGVAGESTNIGVYGNGAYGGIFEGAHTDGFGAIIANITGSGANRIGLVVSGQNVGITTLPGTGAVLAGDLSAGAGFAENTTGTGLIGVGNNITTANVTLVGSGVAGTGNTVGIYGKGVQVADGIGVVGLGNNGLTYTIPANGAGVAGTGANIGVFGHATNPAGFGVYSSGDFHATGDITTGGNITTTADVAGNGFSFTGGNLAITGDASTGGNLMIGGNFSAAGSKAFIIDDPRDPANKYLKHFNIESDEILNLYRGVATFDASGEVVVQLPDYYDAINKNASYQLTPIGAAMPNLYIATEVTNGSFVIAGGVSGKKVSWTLTAERNDPYVRNNPEIRNMIIDKGADRGRYLSPEAYGQSADKGIFNNKVSEMRNASTPIVAKPAIATQEMQSKTVQAIKLDSQTDQNLTAPLKKSRTQSSGEKVLRDVPNVKAQEMEVSSKTLQQEGSNTLENEEKGSEVPQQTSESEKGPTKISETQDNK</sequence>
<keyword evidence="2" id="KW-0732">Signal</keyword>
<feature type="signal peptide" evidence="2">
    <location>
        <begin position="1"/>
        <end position="27"/>
    </location>
</feature>
<feature type="chain" id="PRO_5022900331" evidence="2">
    <location>
        <begin position="28"/>
        <end position="934"/>
    </location>
</feature>
<evidence type="ECO:0000313" key="3">
    <source>
        <dbReference type="EMBL" id="TXD72519.1"/>
    </source>
</evidence>
<dbReference type="EMBL" id="VORT01000008">
    <property type="protein sequence ID" value="TXD72519.1"/>
    <property type="molecule type" value="Genomic_DNA"/>
</dbReference>
<dbReference type="OrthoDB" id="1145223at2"/>
<proteinExistence type="predicted"/>
<dbReference type="Proteomes" id="UP000321497">
    <property type="component" value="Unassembled WGS sequence"/>
</dbReference>